<dbReference type="GO" id="GO:0005549">
    <property type="term" value="F:odorant binding"/>
    <property type="evidence" value="ECO:0007669"/>
    <property type="project" value="InterPro"/>
</dbReference>
<dbReference type="VEuPathDB" id="VectorBase:MDOA016500"/>
<dbReference type="SUPFAM" id="SSF47565">
    <property type="entry name" value="Insect pheromone/odorant-binding proteins"/>
    <property type="match status" value="1"/>
</dbReference>
<dbReference type="InterPro" id="IPR036728">
    <property type="entry name" value="PBP_GOBP_sf"/>
</dbReference>
<proteinExistence type="predicted"/>
<name>A0A1I8NK76_MUSDO</name>
<evidence type="ECO:0000313" key="1">
    <source>
        <dbReference type="EnsemblMetazoa" id="MDOA016500-PA"/>
    </source>
</evidence>
<accession>A0A1I8NK76</accession>
<gene>
    <name evidence="1" type="primary">105261700</name>
</gene>
<dbReference type="AlphaFoldDB" id="A0A1I8NK76"/>
<organism evidence="1">
    <name type="scientific">Musca domestica</name>
    <name type="common">House fly</name>
    <dbReference type="NCBI Taxonomy" id="7370"/>
    <lineage>
        <taxon>Eukaryota</taxon>
        <taxon>Metazoa</taxon>
        <taxon>Ecdysozoa</taxon>
        <taxon>Arthropoda</taxon>
        <taxon>Hexapoda</taxon>
        <taxon>Insecta</taxon>
        <taxon>Pterygota</taxon>
        <taxon>Neoptera</taxon>
        <taxon>Endopterygota</taxon>
        <taxon>Diptera</taxon>
        <taxon>Brachycera</taxon>
        <taxon>Muscomorpha</taxon>
        <taxon>Muscoidea</taxon>
        <taxon>Muscidae</taxon>
        <taxon>Musca</taxon>
    </lineage>
</organism>
<sequence>NDWCYGPYLKQEMDACVATYGATQADLFDLLYLNPARNFQMKCFRACAFNACRGFNLDGSFAEHVPYTLAFSVSRINAERGIAVREAAKYCIKALRSISFGHLRRGSNVCEDSDYLLQCLGMNTPPGTNFVGAF</sequence>
<protein>
    <submittedName>
        <fullName evidence="1">Uncharacterized protein</fullName>
    </submittedName>
</protein>
<reference evidence="1" key="1">
    <citation type="submission" date="2020-05" db="UniProtKB">
        <authorList>
            <consortium name="EnsemblMetazoa"/>
        </authorList>
    </citation>
    <scope>IDENTIFICATION</scope>
    <source>
        <strain evidence="1">Aabys</strain>
    </source>
</reference>
<dbReference type="EnsemblMetazoa" id="MDOA016500-RA">
    <property type="protein sequence ID" value="MDOA016500-PA"/>
    <property type="gene ID" value="MDOA016500"/>
</dbReference>
<dbReference type="Gene3D" id="1.10.238.20">
    <property type="entry name" value="Pheromone/general odorant binding protein domain"/>
    <property type="match status" value="1"/>
</dbReference>